<evidence type="ECO:0000313" key="2">
    <source>
        <dbReference type="Proteomes" id="UP000320300"/>
    </source>
</evidence>
<dbReference type="AlphaFoldDB" id="A0A521EA80"/>
<dbReference type="InterPro" id="IPR024747">
    <property type="entry name" value="Pyridox_Oxase-rel"/>
</dbReference>
<dbReference type="SUPFAM" id="SSF50475">
    <property type="entry name" value="FMN-binding split barrel"/>
    <property type="match status" value="1"/>
</dbReference>
<reference evidence="1 2" key="1">
    <citation type="submission" date="2017-05" db="EMBL/GenBank/DDBJ databases">
        <authorList>
            <person name="Varghese N."/>
            <person name="Submissions S."/>
        </authorList>
    </citation>
    <scope>NUCLEOTIDE SEQUENCE [LARGE SCALE GENOMIC DNA]</scope>
    <source>
        <strain evidence="1 2">DSM 19036</strain>
    </source>
</reference>
<proteinExistence type="predicted"/>
<dbReference type="Gene3D" id="2.30.110.10">
    <property type="entry name" value="Electron Transport, Fmn-binding Protein, Chain A"/>
    <property type="match status" value="1"/>
</dbReference>
<accession>A0A521EA80</accession>
<sequence length="159" mass="18011">MQIFRIMLGSLTITEIDDLLKEQVTGRIGCCNEGKTYIVPINYVYQDGVIYGHSAAGKKIDMLRINPQVCFQVDVIKNITDWKSAILWGKFQEITEGEEMRQAMQAIIKHVMPAIESEDSHPSHGFTESESDIGTSIDLILYKISIDEKTGRFERPSQL</sequence>
<organism evidence="1 2">
    <name type="scientific">Pedobacter westerhofensis</name>
    <dbReference type="NCBI Taxonomy" id="425512"/>
    <lineage>
        <taxon>Bacteria</taxon>
        <taxon>Pseudomonadati</taxon>
        <taxon>Bacteroidota</taxon>
        <taxon>Sphingobacteriia</taxon>
        <taxon>Sphingobacteriales</taxon>
        <taxon>Sphingobacteriaceae</taxon>
        <taxon>Pedobacter</taxon>
    </lineage>
</organism>
<name>A0A521EA80_9SPHI</name>
<evidence type="ECO:0000313" key="1">
    <source>
        <dbReference type="EMBL" id="SMO80823.1"/>
    </source>
</evidence>
<keyword evidence="2" id="KW-1185">Reference proteome</keyword>
<dbReference type="PANTHER" id="PTHR34071:SF2">
    <property type="entry name" value="FLAVIN-NUCLEOTIDE-BINDING PROTEIN"/>
    <property type="match status" value="1"/>
</dbReference>
<gene>
    <name evidence="1" type="ORF">SAMN06265348_107297</name>
</gene>
<evidence type="ECO:0008006" key="3">
    <source>
        <dbReference type="Google" id="ProtNLM"/>
    </source>
</evidence>
<protein>
    <recommendedName>
        <fullName evidence="3">Pyridoxamine 5'-phosphate oxidase</fullName>
    </recommendedName>
</protein>
<dbReference type="EMBL" id="FXTN01000007">
    <property type="protein sequence ID" value="SMO80823.1"/>
    <property type="molecule type" value="Genomic_DNA"/>
</dbReference>
<dbReference type="Pfam" id="PF12900">
    <property type="entry name" value="Pyridox_ox_2"/>
    <property type="match status" value="1"/>
</dbReference>
<dbReference type="InterPro" id="IPR012349">
    <property type="entry name" value="Split_barrel_FMN-bd"/>
</dbReference>
<dbReference type="Proteomes" id="UP000320300">
    <property type="component" value="Unassembled WGS sequence"/>
</dbReference>
<dbReference type="PANTHER" id="PTHR34071">
    <property type="entry name" value="5-NITROIMIDAZOLE ANTIBIOTICS RESISTANCE PROTEIN, NIMA-FAMILY-RELATED PROTEIN-RELATED"/>
    <property type="match status" value="1"/>
</dbReference>